<dbReference type="GO" id="GO:0005525">
    <property type="term" value="F:GTP binding"/>
    <property type="evidence" value="ECO:0007669"/>
    <property type="project" value="UniProtKB-KW"/>
</dbReference>
<reference evidence="21" key="1">
    <citation type="submission" date="2017-02" db="UniProtKB">
        <authorList>
            <consortium name="WormBaseParasite"/>
        </authorList>
    </citation>
    <scope>IDENTIFICATION</scope>
</reference>
<dbReference type="InterPro" id="IPR029787">
    <property type="entry name" value="Nucleotide_cyclase"/>
</dbReference>
<evidence type="ECO:0000256" key="14">
    <source>
        <dbReference type="RuleBase" id="RU000405"/>
    </source>
</evidence>
<dbReference type="InterPro" id="IPR028082">
    <property type="entry name" value="Peripla_BP_I"/>
</dbReference>
<dbReference type="EC" id="4.6.1.2" evidence="3 15"/>
<evidence type="ECO:0000256" key="5">
    <source>
        <dbReference type="ARBA" id="ARBA00022729"/>
    </source>
</evidence>
<evidence type="ECO:0000256" key="3">
    <source>
        <dbReference type="ARBA" id="ARBA00012202"/>
    </source>
</evidence>
<accession>A0A0N5A3Y9</accession>
<dbReference type="Gene3D" id="3.30.70.1230">
    <property type="entry name" value="Nucleotide cyclase"/>
    <property type="match status" value="1"/>
</dbReference>
<dbReference type="PROSITE" id="PS50011">
    <property type="entry name" value="PROTEIN_KINASE_DOM"/>
    <property type="match status" value="1"/>
</dbReference>
<feature type="transmembrane region" description="Helical" evidence="17">
    <location>
        <begin position="557"/>
        <end position="576"/>
    </location>
</feature>
<dbReference type="SUPFAM" id="SSF56112">
    <property type="entry name" value="Protein kinase-like (PK-like)"/>
    <property type="match status" value="1"/>
</dbReference>
<dbReference type="FunFam" id="3.30.70.1230:FF:000004">
    <property type="entry name" value="Guanylate cyclase"/>
    <property type="match status" value="1"/>
</dbReference>
<evidence type="ECO:0000259" key="19">
    <source>
        <dbReference type="PROSITE" id="PS50125"/>
    </source>
</evidence>
<dbReference type="WBParaSite" id="PTRK_0001634300.1">
    <property type="protein sequence ID" value="PTRK_0001634300.1"/>
    <property type="gene ID" value="PTRK_0001634300"/>
</dbReference>
<dbReference type="GO" id="GO:0001653">
    <property type="term" value="F:peptide receptor activity"/>
    <property type="evidence" value="ECO:0007669"/>
    <property type="project" value="TreeGrafter"/>
</dbReference>
<keyword evidence="11" id="KW-0325">Glycoprotein</keyword>
<evidence type="ECO:0000313" key="21">
    <source>
        <dbReference type="WBParaSite" id="PTRK_0001634300.1"/>
    </source>
</evidence>
<keyword evidence="16" id="KW-0175">Coiled coil</keyword>
<keyword evidence="8" id="KW-0342">GTP-binding</keyword>
<dbReference type="Pfam" id="PF07714">
    <property type="entry name" value="PK_Tyr_Ser-Thr"/>
    <property type="match status" value="1"/>
</dbReference>
<feature type="coiled-coil region" evidence="16">
    <location>
        <begin position="922"/>
        <end position="953"/>
    </location>
</feature>
<dbReference type="PANTHER" id="PTHR11920:SF501">
    <property type="entry name" value="GUANYLATE CYCLASE 32E"/>
    <property type="match status" value="1"/>
</dbReference>
<dbReference type="GO" id="GO:0007168">
    <property type="term" value="P:receptor guanylyl cyclase signaling pathway"/>
    <property type="evidence" value="ECO:0007669"/>
    <property type="project" value="TreeGrafter"/>
</dbReference>
<proteinExistence type="inferred from homology"/>
<keyword evidence="5" id="KW-0732">Signal</keyword>
<keyword evidence="6" id="KW-0547">Nucleotide-binding</keyword>
<dbReference type="STRING" id="131310.A0A0N5A3Y9"/>
<dbReference type="GO" id="GO:0005524">
    <property type="term" value="F:ATP binding"/>
    <property type="evidence" value="ECO:0007669"/>
    <property type="project" value="InterPro"/>
</dbReference>
<keyword evidence="13 15" id="KW-0141">cGMP biosynthesis</keyword>
<evidence type="ECO:0000259" key="18">
    <source>
        <dbReference type="PROSITE" id="PS50011"/>
    </source>
</evidence>
<dbReference type="Gene3D" id="1.10.510.10">
    <property type="entry name" value="Transferase(Phosphotransferase) domain 1"/>
    <property type="match status" value="1"/>
</dbReference>
<sequence>MLETGKLIGIVNNENEDKKIKEKRSVEENKHLDGKKIITISYLAAISVFPKNLYEYIKTVTNISNNNYSLRKKSPINNEIILNYNNVSTCFRSDFEGSLISGALKIAIDEINANPNLLPDYYVKYVFNNTCGDETLSAKYFMDHWKNGVSAFIGPEINCRTEAQMAAAQNLPILAYKCKDEYVSNKLKYPTFARTVPAESAIAKTVVATLKQMRWKKVALVYEDAGSYSKLVNSIKLVMEQQNKHLKTNNKYEILSLNTVPSPFSEFNDNKLEQIIDETKDFSRIYIVIGTPKMGRKLTQALGDKGVLAGGLHLVLLVCPDYDWLNPYHAMNNHFFRDTSKWLSKSWDVNTSDDHKFLNYASHLIAVIPTPVSLNSPQVKTFWKKCNNNLKYFGIFGNPFEKEIKPNRHAYYLYDAVMLYAKSVHEVISAYKKKGLDSDLALKDGKMIMGNIIGKRYTSIQGFEMKINKNGNAIGNYSLMTLQKVKPIYDKNDPNYYPVNWALNVTADFIDVDDGLHTLPKIRYHREILWPRKFPPLDEPECGFLNDKCPANIFFKYMWAFFFFFSFCLLGSYLGFKHYYERKLRKEEIPDTWKIDPKKIEKITKTHDTLKSLLIFDDEIEILSGEFTKFMARYIPKSTLKKSKFLQNGCMRFMKLSGIGIYEGTFVVVKEFTYDRERKVVSDNLKKECNAIKQLRNDNVNNFLGLIVGPYSIYAVREFCGRCSLMDVYRNNDFKLDNLFISSFIDDLVKGMTYLQKTDIKIHGNLKSTNCLITNRFALQISDFGLYELRYGQDFKTEEFMWEGLLWTAPELINFDDVARPRMGTQEGDVYSFGIILHELITGEGPFRLLSRNNICAAEIIRKVVEDDNFRPDTKFLNCPKFIIQCMYDCWQKNPSSRPTFQGGIRMELQPMLEQVMKNSLMDNMMALMDVYQNQLEDLVARRTKELQNEKKKSEALLQRMLPPSVADQLMTGGKVRPEFYESVTIYFSDIVGFTDLSNLSTPIEIVSFLNDLYTMFDSIIKKYEVYKVETIGDAYMVVAGCPKYHNAYKQAEEIASMALHLLARSSTFEIKHKRDEKLSIRIGIHSGCVAAGVVGKTMPRYCLFGDTVNTASRMESTGSGMKIHCSIDTRSLLESRDNFLFEHRGFQNIKGKKPVLTYWLLGRTDYTYENNIFIDSPSDDSDLTALYIEKRNKKSGIKCSDQMESFSLKDKNQNTTKSIYKLRYLMNTIKSDEDYDCINNGYDLKEALMISRSSDELGKFEIKNCKTDNNDVNEKIKLKVKRSKSYPFLFPKKIYPWNVKNHIPSKILSEKTTLSSTLSLDESTYSYTDENAFNDLYNSSDSLKNYALQLVRDKRKNSEYGASTTISSVINDYDRYSESDLFTDNINNNDDDLLKYKMRRKICKDNMINRYAKLSNYRYFDSNKNVDDKFISNREYKALSSNSSCDGYMDKYVVNKSQLNGNHEYDLEAAKSWNNAMVRDDFSPVKRIAKKPKCNKSKEKLLCEDDETTKYNESLISRALSLFNQRKDVRKWEDSYTEICETDYSDF</sequence>
<comment type="subcellular location">
    <subcellularLocation>
        <location evidence="2">Membrane</location>
        <topology evidence="2">Single-pass type I membrane protein</topology>
    </subcellularLocation>
</comment>
<dbReference type="GO" id="GO:0005886">
    <property type="term" value="C:plasma membrane"/>
    <property type="evidence" value="ECO:0007669"/>
    <property type="project" value="TreeGrafter"/>
</dbReference>
<evidence type="ECO:0000256" key="1">
    <source>
        <dbReference type="ARBA" id="ARBA00001436"/>
    </source>
</evidence>
<feature type="domain" description="Protein kinase" evidence="18">
    <location>
        <begin position="616"/>
        <end position="913"/>
    </location>
</feature>
<keyword evidence="7 17" id="KW-1133">Transmembrane helix</keyword>
<keyword evidence="10" id="KW-0675">Receptor</keyword>
<evidence type="ECO:0000256" key="13">
    <source>
        <dbReference type="ARBA" id="ARBA00023293"/>
    </source>
</evidence>
<dbReference type="InterPro" id="IPR001245">
    <property type="entry name" value="Ser-Thr/Tyr_kinase_cat_dom"/>
</dbReference>
<comment type="similarity">
    <text evidence="14">Belongs to the adenylyl cyclase class-4/guanylyl cyclase family.</text>
</comment>
<evidence type="ECO:0000256" key="12">
    <source>
        <dbReference type="ARBA" id="ARBA00023239"/>
    </source>
</evidence>
<evidence type="ECO:0000256" key="8">
    <source>
        <dbReference type="ARBA" id="ARBA00023134"/>
    </source>
</evidence>
<dbReference type="InterPro" id="IPR050401">
    <property type="entry name" value="Cyclic_nucleotide_synthase"/>
</dbReference>
<dbReference type="CDD" id="cd07302">
    <property type="entry name" value="CHD"/>
    <property type="match status" value="1"/>
</dbReference>
<dbReference type="GO" id="GO:0004672">
    <property type="term" value="F:protein kinase activity"/>
    <property type="evidence" value="ECO:0007669"/>
    <property type="project" value="InterPro"/>
</dbReference>
<dbReference type="Pfam" id="PF01094">
    <property type="entry name" value="ANF_receptor"/>
    <property type="match status" value="1"/>
</dbReference>
<organism evidence="20 21">
    <name type="scientific">Parastrongyloides trichosuri</name>
    <name type="common">Possum-specific nematode worm</name>
    <dbReference type="NCBI Taxonomy" id="131310"/>
    <lineage>
        <taxon>Eukaryota</taxon>
        <taxon>Metazoa</taxon>
        <taxon>Ecdysozoa</taxon>
        <taxon>Nematoda</taxon>
        <taxon>Chromadorea</taxon>
        <taxon>Rhabditida</taxon>
        <taxon>Tylenchina</taxon>
        <taxon>Panagrolaimomorpha</taxon>
        <taxon>Strongyloidoidea</taxon>
        <taxon>Strongyloididae</taxon>
        <taxon>Parastrongyloides</taxon>
    </lineage>
</organism>
<dbReference type="GO" id="GO:0004383">
    <property type="term" value="F:guanylate cyclase activity"/>
    <property type="evidence" value="ECO:0007669"/>
    <property type="project" value="UniProtKB-EC"/>
</dbReference>
<dbReference type="InterPro" id="IPR001054">
    <property type="entry name" value="A/G_cyclase"/>
</dbReference>
<evidence type="ECO:0000313" key="20">
    <source>
        <dbReference type="Proteomes" id="UP000038045"/>
    </source>
</evidence>
<dbReference type="InterPro" id="IPR000719">
    <property type="entry name" value="Prot_kinase_dom"/>
</dbReference>
<dbReference type="PROSITE" id="PS00452">
    <property type="entry name" value="GUANYLATE_CYCLASE_1"/>
    <property type="match status" value="1"/>
</dbReference>
<dbReference type="Proteomes" id="UP000038045">
    <property type="component" value="Unplaced"/>
</dbReference>
<dbReference type="PANTHER" id="PTHR11920">
    <property type="entry name" value="GUANYLYL CYCLASE"/>
    <property type="match status" value="1"/>
</dbReference>
<feature type="domain" description="Guanylate cyclase" evidence="19">
    <location>
        <begin position="985"/>
        <end position="1116"/>
    </location>
</feature>
<evidence type="ECO:0000256" key="6">
    <source>
        <dbReference type="ARBA" id="ARBA00022741"/>
    </source>
</evidence>
<dbReference type="Pfam" id="PF00211">
    <property type="entry name" value="Guanylate_cyc"/>
    <property type="match status" value="1"/>
</dbReference>
<dbReference type="SUPFAM" id="SSF53822">
    <property type="entry name" value="Periplasmic binding protein-like I"/>
    <property type="match status" value="1"/>
</dbReference>
<keyword evidence="12 14" id="KW-0456">Lyase</keyword>
<evidence type="ECO:0000256" key="7">
    <source>
        <dbReference type="ARBA" id="ARBA00022989"/>
    </source>
</evidence>
<evidence type="ECO:0000256" key="10">
    <source>
        <dbReference type="ARBA" id="ARBA00023170"/>
    </source>
</evidence>
<evidence type="ECO:0000256" key="2">
    <source>
        <dbReference type="ARBA" id="ARBA00004479"/>
    </source>
</evidence>
<name>A0A0N5A3Y9_PARTI</name>
<evidence type="ECO:0000256" key="9">
    <source>
        <dbReference type="ARBA" id="ARBA00023136"/>
    </source>
</evidence>
<dbReference type="Gene3D" id="6.10.250.780">
    <property type="match status" value="1"/>
</dbReference>
<dbReference type="GO" id="GO:0035556">
    <property type="term" value="P:intracellular signal transduction"/>
    <property type="evidence" value="ECO:0007669"/>
    <property type="project" value="InterPro"/>
</dbReference>
<comment type="catalytic activity">
    <reaction evidence="1 15">
        <text>GTP = 3',5'-cyclic GMP + diphosphate</text>
        <dbReference type="Rhea" id="RHEA:13665"/>
        <dbReference type="ChEBI" id="CHEBI:33019"/>
        <dbReference type="ChEBI" id="CHEBI:37565"/>
        <dbReference type="ChEBI" id="CHEBI:57746"/>
        <dbReference type="EC" id="4.6.1.2"/>
    </reaction>
</comment>
<dbReference type="SUPFAM" id="SSF55073">
    <property type="entry name" value="Nucleotide cyclase"/>
    <property type="match status" value="1"/>
</dbReference>
<evidence type="ECO:0000256" key="4">
    <source>
        <dbReference type="ARBA" id="ARBA00022692"/>
    </source>
</evidence>
<evidence type="ECO:0000256" key="15">
    <source>
        <dbReference type="RuleBase" id="RU003431"/>
    </source>
</evidence>
<evidence type="ECO:0000256" key="16">
    <source>
        <dbReference type="SAM" id="Coils"/>
    </source>
</evidence>
<dbReference type="Gene3D" id="3.40.50.2300">
    <property type="match status" value="2"/>
</dbReference>
<dbReference type="SMART" id="SM00044">
    <property type="entry name" value="CYCc"/>
    <property type="match status" value="1"/>
</dbReference>
<protein>
    <recommendedName>
        <fullName evidence="3 15">Guanylate cyclase</fullName>
        <ecNumber evidence="3 15">4.6.1.2</ecNumber>
    </recommendedName>
</protein>
<dbReference type="PROSITE" id="PS50125">
    <property type="entry name" value="GUANYLATE_CYCLASE_2"/>
    <property type="match status" value="1"/>
</dbReference>
<dbReference type="InterPro" id="IPR018297">
    <property type="entry name" value="A/G_cyclase_CS"/>
</dbReference>
<evidence type="ECO:0000256" key="11">
    <source>
        <dbReference type="ARBA" id="ARBA00023180"/>
    </source>
</evidence>
<keyword evidence="20" id="KW-1185">Reference proteome</keyword>
<evidence type="ECO:0000256" key="17">
    <source>
        <dbReference type="SAM" id="Phobius"/>
    </source>
</evidence>
<dbReference type="InterPro" id="IPR001828">
    <property type="entry name" value="ANF_lig-bd_rcpt"/>
</dbReference>
<dbReference type="CDD" id="cd06370">
    <property type="entry name" value="PBP1_SAP_GC-like"/>
    <property type="match status" value="1"/>
</dbReference>
<dbReference type="GO" id="GO:0004016">
    <property type="term" value="F:adenylate cyclase activity"/>
    <property type="evidence" value="ECO:0007669"/>
    <property type="project" value="TreeGrafter"/>
</dbReference>
<dbReference type="InterPro" id="IPR011009">
    <property type="entry name" value="Kinase-like_dom_sf"/>
</dbReference>
<keyword evidence="9 17" id="KW-0472">Membrane</keyword>
<keyword evidence="4 17" id="KW-0812">Transmembrane</keyword>